<keyword evidence="5" id="KW-1133">Transmembrane helix</keyword>
<comment type="caution">
    <text evidence="9">The sequence shown here is derived from an EMBL/GenBank/DDBJ whole genome shotgun (WGS) entry which is preliminary data.</text>
</comment>
<name>A0ABW4K005_9HYPH</name>
<proteinExistence type="predicted"/>
<evidence type="ECO:0000256" key="1">
    <source>
        <dbReference type="ARBA" id="ARBA00004167"/>
    </source>
</evidence>
<evidence type="ECO:0000313" key="9">
    <source>
        <dbReference type="EMBL" id="MFD1697121.1"/>
    </source>
</evidence>
<keyword evidence="4" id="KW-0812">Transmembrane</keyword>
<dbReference type="PANTHER" id="PTHR20961:SF38">
    <property type="entry name" value="PROTEIN O-LINKED-MANNOSE BETA-1,4-N-ACETYLGLUCOSAMINYLTRANSFERASE 2"/>
    <property type="match status" value="1"/>
</dbReference>
<keyword evidence="3" id="KW-0808">Transferase</keyword>
<dbReference type="InterPro" id="IPR049625">
    <property type="entry name" value="Glyco_transf_61_cat"/>
</dbReference>
<sequence>MSYPLRDQYHRARKALGRGLNRLWPSGDFAALAVPLMRATRPNEDDAGPAILPDQARQYLADRRGKTEEEAVYRLSVPVTVDPKMGILFHRGRVLWGSSDQPERERNPRFFSHLRKPGRVLSEAVLLHHVHGDNYFHFFLYVLSKAAVAEFAGIPDTIPLLVPEGTARTGFFKRAVEAGVFGKRQLIVQGKREVVRVETAHVVRVWFNDRRYHGWIAERLRPEAPSGSRRLFVLRGANAANGRQFRNQDKVSALAQAYGFELVDPAGLDLVQQAALFSTAGVLLGAHGAGLTNLIFRAGAPCHIIELFSPTMGSPQYYMLARELGFTYESQMTLAPEGRGFTATTEVDLAELERALKALPAV</sequence>
<dbReference type="EMBL" id="JBHUFA010000014">
    <property type="protein sequence ID" value="MFD1697121.1"/>
    <property type="molecule type" value="Genomic_DNA"/>
</dbReference>
<protein>
    <submittedName>
        <fullName evidence="9">Glycosyltransferase family 61 protein</fullName>
    </submittedName>
</protein>
<evidence type="ECO:0000256" key="7">
    <source>
        <dbReference type="ARBA" id="ARBA00023180"/>
    </source>
</evidence>
<comment type="subcellular location">
    <subcellularLocation>
        <location evidence="1">Membrane</location>
        <topology evidence="1">Single-pass membrane protein</topology>
    </subcellularLocation>
</comment>
<evidence type="ECO:0000259" key="8">
    <source>
        <dbReference type="Pfam" id="PF04577"/>
    </source>
</evidence>
<keyword evidence="6" id="KW-0472">Membrane</keyword>
<gene>
    <name evidence="9" type="ORF">ACFSC7_16505</name>
</gene>
<dbReference type="Proteomes" id="UP001597327">
    <property type="component" value="Unassembled WGS sequence"/>
</dbReference>
<keyword evidence="7" id="KW-0325">Glycoprotein</keyword>
<evidence type="ECO:0000256" key="6">
    <source>
        <dbReference type="ARBA" id="ARBA00023136"/>
    </source>
</evidence>
<reference evidence="10" key="1">
    <citation type="journal article" date="2019" name="Int. J. Syst. Evol. Microbiol.">
        <title>The Global Catalogue of Microorganisms (GCM) 10K type strain sequencing project: providing services to taxonomists for standard genome sequencing and annotation.</title>
        <authorList>
            <consortium name="The Broad Institute Genomics Platform"/>
            <consortium name="The Broad Institute Genome Sequencing Center for Infectious Disease"/>
            <person name="Wu L."/>
            <person name="Ma J."/>
        </authorList>
    </citation>
    <scope>NUCLEOTIDE SEQUENCE [LARGE SCALE GENOMIC DNA]</scope>
    <source>
        <strain evidence="10">JCM 3369</strain>
    </source>
</reference>
<evidence type="ECO:0000256" key="2">
    <source>
        <dbReference type="ARBA" id="ARBA00022676"/>
    </source>
</evidence>
<dbReference type="InterPro" id="IPR007657">
    <property type="entry name" value="Glycosyltransferase_61"/>
</dbReference>
<evidence type="ECO:0000256" key="3">
    <source>
        <dbReference type="ARBA" id="ARBA00022679"/>
    </source>
</evidence>
<organism evidence="9 10">
    <name type="scientific">Roseibium aestuarii</name>
    <dbReference type="NCBI Taxonomy" id="2600299"/>
    <lineage>
        <taxon>Bacteria</taxon>
        <taxon>Pseudomonadati</taxon>
        <taxon>Pseudomonadota</taxon>
        <taxon>Alphaproteobacteria</taxon>
        <taxon>Hyphomicrobiales</taxon>
        <taxon>Stappiaceae</taxon>
        <taxon>Roseibium</taxon>
    </lineage>
</organism>
<feature type="domain" description="Glycosyltransferase 61 catalytic" evidence="8">
    <location>
        <begin position="135"/>
        <end position="296"/>
    </location>
</feature>
<evidence type="ECO:0000256" key="4">
    <source>
        <dbReference type="ARBA" id="ARBA00022692"/>
    </source>
</evidence>
<keyword evidence="2" id="KW-0328">Glycosyltransferase</keyword>
<evidence type="ECO:0000256" key="5">
    <source>
        <dbReference type="ARBA" id="ARBA00022989"/>
    </source>
</evidence>
<keyword evidence="10" id="KW-1185">Reference proteome</keyword>
<accession>A0ABW4K005</accession>
<dbReference type="PANTHER" id="PTHR20961">
    <property type="entry name" value="GLYCOSYLTRANSFERASE"/>
    <property type="match status" value="1"/>
</dbReference>
<dbReference type="Pfam" id="PF04577">
    <property type="entry name" value="Glyco_transf_61"/>
    <property type="match status" value="1"/>
</dbReference>
<evidence type="ECO:0000313" key="10">
    <source>
        <dbReference type="Proteomes" id="UP001597327"/>
    </source>
</evidence>
<dbReference type="RefSeq" id="WP_208998887.1">
    <property type="nucleotide sequence ID" value="NZ_JBHUFA010000014.1"/>
</dbReference>